<keyword evidence="3" id="KW-0808">Transferase</keyword>
<keyword evidence="4" id="KW-1185">Reference proteome</keyword>
<accession>A0ABQ0C9V4</accession>
<name>A0ABQ0C9V4_9PROT</name>
<dbReference type="InterPro" id="IPR015424">
    <property type="entry name" value="PyrdxlP-dep_Trfase"/>
</dbReference>
<dbReference type="Pfam" id="PF01041">
    <property type="entry name" value="DegT_DnrJ_EryC1"/>
    <property type="match status" value="1"/>
</dbReference>
<dbReference type="PANTHER" id="PTHR30244:SF34">
    <property type="entry name" value="DTDP-4-AMINO-4,6-DIDEOXYGALACTOSE TRANSAMINASE"/>
    <property type="match status" value="1"/>
</dbReference>
<proteinExistence type="inferred from homology"/>
<organism evidence="3 4">
    <name type="scientific">Candidatus Magnetaquiglobus chichijimensis</name>
    <dbReference type="NCBI Taxonomy" id="3141448"/>
    <lineage>
        <taxon>Bacteria</taxon>
        <taxon>Pseudomonadati</taxon>
        <taxon>Pseudomonadota</taxon>
        <taxon>Magnetococcia</taxon>
        <taxon>Magnetococcales</taxon>
        <taxon>Candidatus Magnetaquicoccaceae</taxon>
        <taxon>Candidatus Magnetaquiglobus</taxon>
    </lineage>
</organism>
<dbReference type="CDD" id="cd00616">
    <property type="entry name" value="AHBA_syn"/>
    <property type="match status" value="1"/>
</dbReference>
<dbReference type="InterPro" id="IPR015421">
    <property type="entry name" value="PyrdxlP-dep_Trfase_major"/>
</dbReference>
<dbReference type="SUPFAM" id="SSF53383">
    <property type="entry name" value="PLP-dependent transferases"/>
    <property type="match status" value="1"/>
</dbReference>
<evidence type="ECO:0000313" key="3">
    <source>
        <dbReference type="EMBL" id="GAB0057655.1"/>
    </source>
</evidence>
<dbReference type="InterPro" id="IPR015422">
    <property type="entry name" value="PyrdxlP-dep_Trfase_small"/>
</dbReference>
<reference evidence="3 4" key="1">
    <citation type="submission" date="2024-09" db="EMBL/GenBank/DDBJ databases">
        <title>Draft genome sequence of Candidatus Magnetaquicoccaceae bacterium FCR-1.</title>
        <authorList>
            <person name="Shimoshige H."/>
            <person name="Shimamura S."/>
            <person name="Taoka A."/>
            <person name="Kobayashi H."/>
            <person name="Maekawa T."/>
        </authorList>
    </citation>
    <scope>NUCLEOTIDE SEQUENCE [LARGE SCALE GENOMIC DNA]</scope>
    <source>
        <strain evidence="3 4">FCR-1</strain>
    </source>
</reference>
<comment type="similarity">
    <text evidence="1 2">Belongs to the DegT/DnrJ/EryC1 family.</text>
</comment>
<dbReference type="Gene3D" id="3.90.1150.10">
    <property type="entry name" value="Aspartate Aminotransferase, domain 1"/>
    <property type="match status" value="1"/>
</dbReference>
<evidence type="ECO:0000313" key="4">
    <source>
        <dbReference type="Proteomes" id="UP001628193"/>
    </source>
</evidence>
<comment type="caution">
    <text evidence="3">The sequence shown here is derived from an EMBL/GenBank/DDBJ whole genome shotgun (WGS) entry which is preliminary data.</text>
</comment>
<dbReference type="PANTHER" id="PTHR30244">
    <property type="entry name" value="TRANSAMINASE"/>
    <property type="match status" value="1"/>
</dbReference>
<protein>
    <submittedName>
        <fullName evidence="3">UDP-4-amino-4-deoxy-L-arabinose--oxoglutarate aminotransferase</fullName>
        <ecNumber evidence="3">2.6.1.87</ecNumber>
    </submittedName>
</protein>
<keyword evidence="3" id="KW-0032">Aminotransferase</keyword>
<evidence type="ECO:0000256" key="1">
    <source>
        <dbReference type="ARBA" id="ARBA00037999"/>
    </source>
</evidence>
<keyword evidence="2" id="KW-0663">Pyridoxal phosphate</keyword>
<dbReference type="Gene3D" id="3.40.640.10">
    <property type="entry name" value="Type I PLP-dependent aspartate aminotransferase-like (Major domain)"/>
    <property type="match status" value="1"/>
</dbReference>
<dbReference type="GO" id="GO:0099620">
    <property type="term" value="F:UDP-4-amino-4-deoxy-L-arabinose aminotransferase"/>
    <property type="evidence" value="ECO:0007669"/>
    <property type="project" value="UniProtKB-EC"/>
</dbReference>
<sequence length="383" mass="41798">MTASSRFKVPFFLHDLGQEEIDAVAAAIRHPVLTTGETVARLEAQLAEYLGCRHVLATTSCTGALHISLLALGIGPGDEVITTPMTFIATAAAILEAGATPVFVDVEPETGNLDVGCVAAAITERTRAILPVHLYGRLCDMVALRELARQRGLHLIEDAAHCLEGRSGEVRPASLGDTACFSFYATKNITCGEGGALAVNDDALHERLRLLRLHGMTKSGAERASRGYEHWDMVLMGWKYNMSNIEAALLLPQMGRIERNLARREALAQRYEVGLAGLDGVRLFAPPAPGTRHARHLFPILVEGRLPRDGWIAALHAEGVSVMVNYRPVHLTRYFSERFGFKPGSFPVAEWIGERVISLPLYPRMSDADVDLVVEALHRIARG</sequence>
<dbReference type="Proteomes" id="UP001628193">
    <property type="component" value="Unassembled WGS sequence"/>
</dbReference>
<dbReference type="EMBL" id="BAAFGK010000004">
    <property type="protein sequence ID" value="GAB0057655.1"/>
    <property type="molecule type" value="Genomic_DNA"/>
</dbReference>
<dbReference type="InterPro" id="IPR000653">
    <property type="entry name" value="DegT/StrS_aminotransferase"/>
</dbReference>
<dbReference type="EC" id="2.6.1.87" evidence="3"/>
<dbReference type="RefSeq" id="WP_420905347.1">
    <property type="nucleotide sequence ID" value="NZ_BAAFGK010000004.1"/>
</dbReference>
<evidence type="ECO:0000256" key="2">
    <source>
        <dbReference type="RuleBase" id="RU004508"/>
    </source>
</evidence>
<dbReference type="PIRSF" id="PIRSF000390">
    <property type="entry name" value="PLP_StrS"/>
    <property type="match status" value="1"/>
</dbReference>
<gene>
    <name evidence="3" type="primary">arnB</name>
    <name evidence="3" type="ORF">SIID45300_01987</name>
</gene>